<evidence type="ECO:0000313" key="3">
    <source>
        <dbReference type="Proteomes" id="UP001156836"/>
    </source>
</evidence>
<feature type="chain" id="PRO_5046024373" description="Lipoprotein" evidence="1">
    <location>
        <begin position="26"/>
        <end position="208"/>
    </location>
</feature>
<name>A0ABQ6BSG5_9NEIS</name>
<dbReference type="EMBL" id="BSOZ01000029">
    <property type="protein sequence ID" value="GLS04935.1"/>
    <property type="molecule type" value="Genomic_DNA"/>
</dbReference>
<comment type="caution">
    <text evidence="2">The sequence shown here is derived from an EMBL/GenBank/DDBJ whole genome shotgun (WGS) entry which is preliminary data.</text>
</comment>
<keyword evidence="3" id="KW-1185">Reference proteome</keyword>
<feature type="signal peptide" evidence="1">
    <location>
        <begin position="1"/>
        <end position="25"/>
    </location>
</feature>
<organism evidence="2 3">
    <name type="scientific">Chitiniphilus shinanonensis</name>
    <dbReference type="NCBI Taxonomy" id="553088"/>
    <lineage>
        <taxon>Bacteria</taxon>
        <taxon>Pseudomonadati</taxon>
        <taxon>Pseudomonadota</taxon>
        <taxon>Betaproteobacteria</taxon>
        <taxon>Neisseriales</taxon>
        <taxon>Chitinibacteraceae</taxon>
        <taxon>Chitiniphilus</taxon>
    </lineage>
</organism>
<protein>
    <recommendedName>
        <fullName evidence="4">Lipoprotein</fullName>
    </recommendedName>
</protein>
<keyword evidence="1" id="KW-0732">Signal</keyword>
<reference evidence="3" key="1">
    <citation type="journal article" date="2019" name="Int. J. Syst. Evol. Microbiol.">
        <title>The Global Catalogue of Microorganisms (GCM) 10K type strain sequencing project: providing services to taxonomists for standard genome sequencing and annotation.</title>
        <authorList>
            <consortium name="The Broad Institute Genomics Platform"/>
            <consortium name="The Broad Institute Genome Sequencing Center for Infectious Disease"/>
            <person name="Wu L."/>
            <person name="Ma J."/>
        </authorList>
    </citation>
    <scope>NUCLEOTIDE SEQUENCE [LARGE SCALE GENOMIC DNA]</scope>
    <source>
        <strain evidence="3">NBRC 104970</strain>
    </source>
</reference>
<dbReference type="PROSITE" id="PS51257">
    <property type="entry name" value="PROKAR_LIPOPROTEIN"/>
    <property type="match status" value="1"/>
</dbReference>
<evidence type="ECO:0000256" key="1">
    <source>
        <dbReference type="SAM" id="SignalP"/>
    </source>
</evidence>
<accession>A0ABQ6BSG5</accession>
<gene>
    <name evidence="2" type="ORF">GCM10007860_20830</name>
</gene>
<dbReference type="Proteomes" id="UP001156836">
    <property type="component" value="Unassembled WGS sequence"/>
</dbReference>
<sequence>MQKNMSKLALVAAVAAIGLVGCGKATDGEKAPVNQQELINSVNSYLSTAEKTCIPVPVRFGEPVDEKYEALTEPNGAQLSALVKAGLVQVGPVEGEAGKVQFTVTEEGTNYYTGLTEPAGPGFCSGTLEVDKVAEDKVAEEKGDYRRHALTYTYKVANAAAWQTQADILAQYPKFAEVVNGAGTAKMTTEVESRGRGWNVVEQTEFAN</sequence>
<proteinExistence type="predicted"/>
<evidence type="ECO:0008006" key="4">
    <source>
        <dbReference type="Google" id="ProtNLM"/>
    </source>
</evidence>
<evidence type="ECO:0000313" key="2">
    <source>
        <dbReference type="EMBL" id="GLS04935.1"/>
    </source>
</evidence>